<evidence type="ECO:0000259" key="2">
    <source>
        <dbReference type="PROSITE" id="PS52045"/>
    </source>
</evidence>
<dbReference type="STRING" id="4536.A0A0E0FN23"/>
<evidence type="ECO:0000313" key="3">
    <source>
        <dbReference type="EnsemblPlants" id="ONIVA01G21870.1"/>
    </source>
</evidence>
<dbReference type="Proteomes" id="UP000006591">
    <property type="component" value="Chromosome 1"/>
</dbReference>
<keyword evidence="1" id="KW-0732">Signal</keyword>
<dbReference type="PANTHER" id="PTHR31589:SF231">
    <property type="entry name" value="OS01G0973100 PROTEIN"/>
    <property type="match status" value="1"/>
</dbReference>
<feature type="chain" id="PRO_5002359574" description="Neprosin PEP catalytic domain-containing protein" evidence="1">
    <location>
        <begin position="25"/>
        <end position="786"/>
    </location>
</feature>
<dbReference type="PANTHER" id="PTHR31589">
    <property type="entry name" value="PROTEIN, PUTATIVE (DUF239)-RELATED-RELATED"/>
    <property type="match status" value="1"/>
</dbReference>
<dbReference type="PROSITE" id="PS52045">
    <property type="entry name" value="NEPROSIN_PEP_CD"/>
    <property type="match status" value="2"/>
</dbReference>
<dbReference type="Pfam" id="PF14365">
    <property type="entry name" value="Neprosin_AP"/>
    <property type="match status" value="2"/>
</dbReference>
<dbReference type="Gramene" id="ONIVA01G21870.1">
    <property type="protein sequence ID" value="ONIVA01G21870.1"/>
    <property type="gene ID" value="ONIVA01G21870"/>
</dbReference>
<accession>A0A0E0FN23</accession>
<dbReference type="Pfam" id="PF03080">
    <property type="entry name" value="Neprosin"/>
    <property type="match status" value="2"/>
</dbReference>
<feature type="domain" description="Neprosin PEP catalytic" evidence="2">
    <location>
        <begin position="118"/>
        <end position="361"/>
    </location>
</feature>
<keyword evidence="4" id="KW-1185">Reference proteome</keyword>
<name>A0A0E0FN23_ORYNI</name>
<dbReference type="Gene3D" id="3.90.1320.10">
    <property type="entry name" value="Outer-capsid protein sigma 3, large lobe"/>
    <property type="match status" value="2"/>
</dbReference>
<reference evidence="3" key="1">
    <citation type="submission" date="2015-04" db="UniProtKB">
        <authorList>
            <consortium name="EnsemblPlants"/>
        </authorList>
    </citation>
    <scope>IDENTIFICATION</scope>
    <source>
        <strain evidence="3">SL10</strain>
    </source>
</reference>
<dbReference type="EnsemblPlants" id="ONIVA01G21870.1">
    <property type="protein sequence ID" value="ONIVA01G21870.1"/>
    <property type="gene ID" value="ONIVA01G21870"/>
</dbReference>
<evidence type="ECO:0000256" key="1">
    <source>
        <dbReference type="SAM" id="SignalP"/>
    </source>
</evidence>
<sequence>MAAARACLVVALLLLVALFSPSEATSSTSLRRRQVRSLLKRLNKPPLATFQSLDGDIIDCVHISNQPAFDHPLLKDHTIQMRPSIQPSGLYGEATRPFTQTWNQNGEKCPDNTIPIRRTKEEDVMRATSVTTFGKKTHGGSPHPHSHLGGVTDGHHYGVAYATGDANYYGTKVTINVYPAMYGDDKTRLFIYWTRDAYNTTGCYNLACSGFIQTNPQFVIGGSLSPVSIYGSTQYEYDYLVWKDPAGGNWWLQLQGNYVGYWPSSIFTLLQTGVADTVEWGGEVYSPQITAPMGSGHFPEEGFGKATYSRAIQVVDSSNHLKPPNGVGLIAPLPNCYNIMTGSSSTTSWGTYIYYGGPGCPQNSQIEVIRAKKLQQEVNAFLSRFTYEATPLGQMEDMEGYTKNTKTIVQDEESYTRKTRGYTLRASNSSARCKQRSLIIKRKPQIYMIPMAAARTWRRGGACLVVVALLILLVAIVSPSEATSSTSLGRRQVRSLLKRLNKPPLATFQSPDEDTIDCVHISRQPAFDHPLLKNHTIQNGEKCPDNTIPIRRTKEEDVMRATSVTTFGKKTHNGSPHSHLAGVTDGHHYGVAYATGDAKYYGTKVTINVYPAMYGDDKTRLFIYWTRDAYNRTGCYNLACSGFIQTNPQFVIGGSISPVSIYARGNWWLQVQGKYVGYWPSSIFTHLRTGVADTVEWGGEVYSPRITTPMGSGHFPEEGFGKATYSRAIQVVDSSNHLKPPKGVGLIAPLPNCYNVIAGSSSTTSWDTYIYYGGPGCPRNSQIEVM</sequence>
<dbReference type="HOGENOM" id="CLU_012982_0_0_1"/>
<proteinExistence type="predicted"/>
<dbReference type="InterPro" id="IPR053168">
    <property type="entry name" value="Glutamic_endopeptidase"/>
</dbReference>
<organism evidence="3">
    <name type="scientific">Oryza nivara</name>
    <name type="common">Indian wild rice</name>
    <name type="synonym">Oryza sativa f. spontanea</name>
    <dbReference type="NCBI Taxonomy" id="4536"/>
    <lineage>
        <taxon>Eukaryota</taxon>
        <taxon>Viridiplantae</taxon>
        <taxon>Streptophyta</taxon>
        <taxon>Embryophyta</taxon>
        <taxon>Tracheophyta</taxon>
        <taxon>Spermatophyta</taxon>
        <taxon>Magnoliopsida</taxon>
        <taxon>Liliopsida</taxon>
        <taxon>Poales</taxon>
        <taxon>Poaceae</taxon>
        <taxon>BOP clade</taxon>
        <taxon>Oryzoideae</taxon>
        <taxon>Oryzeae</taxon>
        <taxon>Oryzinae</taxon>
        <taxon>Oryza</taxon>
    </lineage>
</organism>
<reference evidence="3" key="2">
    <citation type="submission" date="2018-04" db="EMBL/GenBank/DDBJ databases">
        <title>OnivRS2 (Oryza nivara Reference Sequence Version 2).</title>
        <authorList>
            <person name="Zhang J."/>
            <person name="Kudrna D."/>
            <person name="Lee S."/>
            <person name="Talag J."/>
            <person name="Rajasekar S."/>
            <person name="Welchert J."/>
            <person name="Hsing Y.-I."/>
            <person name="Wing R.A."/>
        </authorList>
    </citation>
    <scope>NUCLEOTIDE SEQUENCE [LARGE SCALE GENOMIC DNA]</scope>
</reference>
<dbReference type="AlphaFoldDB" id="A0A0E0FN23"/>
<dbReference type="InterPro" id="IPR025521">
    <property type="entry name" value="Neprosin_propep"/>
</dbReference>
<dbReference type="OMA" id="FAMADYG"/>
<dbReference type="eggNOG" id="ENOG502QVB2">
    <property type="taxonomic scope" value="Eukaryota"/>
</dbReference>
<evidence type="ECO:0000313" key="4">
    <source>
        <dbReference type="Proteomes" id="UP000006591"/>
    </source>
</evidence>
<dbReference type="InterPro" id="IPR004314">
    <property type="entry name" value="Neprosin"/>
</dbReference>
<protein>
    <recommendedName>
        <fullName evidence="2">Neprosin PEP catalytic domain-containing protein</fullName>
    </recommendedName>
</protein>
<feature type="signal peptide" evidence="1">
    <location>
        <begin position="1"/>
        <end position="24"/>
    </location>
</feature>
<feature type="domain" description="Neprosin PEP catalytic" evidence="2">
    <location>
        <begin position="538"/>
        <end position="778"/>
    </location>
</feature>